<evidence type="ECO:0000256" key="9">
    <source>
        <dbReference type="ARBA" id="ARBA00023242"/>
    </source>
</evidence>
<evidence type="ECO:0000256" key="4">
    <source>
        <dbReference type="ARBA" id="ARBA00022491"/>
    </source>
</evidence>
<keyword evidence="9" id="KW-0539">Nucleus</keyword>
<feature type="compositionally biased region" description="Low complexity" evidence="10">
    <location>
        <begin position="411"/>
        <end position="429"/>
    </location>
</feature>
<keyword evidence="6" id="KW-0156">Chromatin regulator</keyword>
<dbReference type="InterPro" id="IPR037138">
    <property type="entry name" value="His_deacetylse_dom_sf"/>
</dbReference>
<dbReference type="Proteomes" id="UP000215902">
    <property type="component" value="Unassembled WGS sequence"/>
</dbReference>
<gene>
    <name evidence="12" type="ORF">BOX15_Mlig002081g1</name>
</gene>
<feature type="region of interest" description="Disordered" evidence="10">
    <location>
        <begin position="345"/>
        <end position="394"/>
    </location>
</feature>
<dbReference type="OrthoDB" id="5232919at2759"/>
<feature type="region of interest" description="Disordered" evidence="10">
    <location>
        <begin position="179"/>
        <end position="217"/>
    </location>
</feature>
<feature type="region of interest" description="Disordered" evidence="10">
    <location>
        <begin position="230"/>
        <end position="268"/>
    </location>
</feature>
<evidence type="ECO:0000313" key="12">
    <source>
        <dbReference type="EMBL" id="PAA67248.1"/>
    </source>
</evidence>
<evidence type="ECO:0000256" key="8">
    <source>
        <dbReference type="ARBA" id="ARBA00023163"/>
    </source>
</evidence>
<feature type="region of interest" description="Disordered" evidence="10">
    <location>
        <begin position="406"/>
        <end position="429"/>
    </location>
</feature>
<name>A0A267F0H8_9PLAT</name>
<dbReference type="GO" id="GO:0000118">
    <property type="term" value="C:histone deacetylase complex"/>
    <property type="evidence" value="ECO:0007669"/>
    <property type="project" value="TreeGrafter"/>
</dbReference>
<evidence type="ECO:0000256" key="1">
    <source>
        <dbReference type="ARBA" id="ARBA00004123"/>
    </source>
</evidence>
<reference evidence="12 13" key="1">
    <citation type="submission" date="2017-06" db="EMBL/GenBank/DDBJ databases">
        <title>A platform for efficient transgenesis in Macrostomum lignano, a flatworm model organism for stem cell research.</title>
        <authorList>
            <person name="Berezikov E."/>
        </authorList>
    </citation>
    <scope>NUCLEOTIDE SEQUENCE [LARGE SCALE GENOMIC DNA]</scope>
    <source>
        <strain evidence="12">DV1</strain>
        <tissue evidence="12">Whole organism</tissue>
    </source>
</reference>
<evidence type="ECO:0000256" key="2">
    <source>
        <dbReference type="ARBA" id="ARBA00007738"/>
    </source>
</evidence>
<comment type="caution">
    <text evidence="12">The sequence shown here is derived from an EMBL/GenBank/DDBJ whole genome shotgun (WGS) entry which is preliminary data.</text>
</comment>
<dbReference type="InterPro" id="IPR023696">
    <property type="entry name" value="Ureohydrolase_dom_sf"/>
</dbReference>
<keyword evidence="5" id="KW-0378">Hydrolase</keyword>
<keyword evidence="8" id="KW-0804">Transcription</keyword>
<feature type="region of interest" description="Disordered" evidence="10">
    <location>
        <begin position="1"/>
        <end position="78"/>
    </location>
</feature>
<feature type="compositionally biased region" description="Low complexity" evidence="10">
    <location>
        <begin position="383"/>
        <end position="394"/>
    </location>
</feature>
<dbReference type="STRING" id="282301.A0A267F0H8"/>
<proteinExistence type="inferred from homology"/>
<accession>A0A267F0H8</accession>
<protein>
    <recommendedName>
        <fullName evidence="3">histone deacetylase</fullName>
        <ecNumber evidence="3">3.5.1.98</ecNumber>
    </recommendedName>
</protein>
<feature type="compositionally biased region" description="Low complexity" evidence="10">
    <location>
        <begin position="244"/>
        <end position="266"/>
    </location>
</feature>
<feature type="region of interest" description="Disordered" evidence="10">
    <location>
        <begin position="477"/>
        <end position="506"/>
    </location>
</feature>
<feature type="compositionally biased region" description="Polar residues" evidence="10">
    <location>
        <begin position="35"/>
        <end position="44"/>
    </location>
</feature>
<dbReference type="PRINTS" id="PR01270">
    <property type="entry name" value="HDASUPER"/>
</dbReference>
<comment type="similarity">
    <text evidence="2">Belongs to the histone deacetylase family. HD type 2 subfamily.</text>
</comment>
<keyword evidence="4" id="KW-0678">Repressor</keyword>
<dbReference type="Gene3D" id="3.40.800.20">
    <property type="entry name" value="Histone deacetylase domain"/>
    <property type="match status" value="1"/>
</dbReference>
<dbReference type="EMBL" id="NIVC01001499">
    <property type="protein sequence ID" value="PAA67248.1"/>
    <property type="molecule type" value="Genomic_DNA"/>
</dbReference>
<dbReference type="PANTHER" id="PTHR10625">
    <property type="entry name" value="HISTONE DEACETYLASE HDAC1-RELATED"/>
    <property type="match status" value="1"/>
</dbReference>
<feature type="compositionally biased region" description="Gly residues" evidence="10">
    <location>
        <begin position="232"/>
        <end position="243"/>
    </location>
</feature>
<evidence type="ECO:0000256" key="6">
    <source>
        <dbReference type="ARBA" id="ARBA00022853"/>
    </source>
</evidence>
<evidence type="ECO:0000256" key="10">
    <source>
        <dbReference type="SAM" id="MobiDB-lite"/>
    </source>
</evidence>
<evidence type="ECO:0000256" key="5">
    <source>
        <dbReference type="ARBA" id="ARBA00022801"/>
    </source>
</evidence>
<dbReference type="InterPro" id="IPR023801">
    <property type="entry name" value="His_deacetylse_dom"/>
</dbReference>
<evidence type="ECO:0000256" key="7">
    <source>
        <dbReference type="ARBA" id="ARBA00023015"/>
    </source>
</evidence>
<sequence>MNTLPPDSRSSSSQSEAAPIQSNVLCQQQQQQQQAVNPFSSINFGTERVRPPMLPRQNSFDEATTAVGSSAAAAVSTTASTSGTSASAAAISHQQVRQKLQEVILSKQKIREQSNSPPEWASPQSSFESAGSPPSQWQAQHTFPLPSGSPLSKDDFPLRKTNSEPNLKVRAAALRLQQHLHHHHHNRSQQHPHPHHHPAPQHHHHHHHHRGGSGVLDRSAKRRIRYFLERGGSSGGSSSGGGSLDQQQQQQMMLQQQQQQLQQQQSFHHASLPNLSGAHYFAVAAAAAAAASAAASASGSSNTAASVTASASKSSRQSGGICCSMTGAPGLVAAAASGLCRPAESLPRRRAAQDKQLSRTRSAPLPMLLPPPPPSATATNPHQQQQQQLKAKSAAVKAQLRNKVLHRAGSADDATNSNTTAAGSVASCSSSNIGSSIQSTVAESFSGAFPPLLAAGAGAAASSVSDSSSLIREEKIIEDEPVDAEDQDVHSRDSGDATGASASPNGTALAYDEGMLAHRCMCNQSGLHPENPFRLELVWQRLVECGLAARCLRFRSRKATIEELRLCHDEMYSVLHATQPSQRTRLDPTLLLNFKFAQLPCGGFGVDTDTVWIEGGTAQACRLAVGVLLELCQRIALGDCRNGLALIRPPGHHAEHSQAMGFCYFNSVAIAARSLVRSGQAARVCIVDWDVHHGNGTQSTFYSDPSVLYISLHRYDGGAFFPGSGALDEIGTGAGLGTNINIPWSGQVMGDAEYLAAFRAIVLPVVAQYAPNILLVSAGFDAARGHPSNLGGYCLSPEGFAQLTWQLLHATPGGRVALALEGGYDLATLPACVEACLRVLLGEPVPQLSDAERLRRPNADAVELIHQVVRVQRPFWGACLGLAPAASTVDMSVEEATQRLHALSFGSAGSH</sequence>
<dbReference type="InterPro" id="IPR000286">
    <property type="entry name" value="HDACs"/>
</dbReference>
<feature type="region of interest" description="Disordered" evidence="10">
    <location>
        <begin position="110"/>
        <end position="162"/>
    </location>
</feature>
<evidence type="ECO:0000313" key="13">
    <source>
        <dbReference type="Proteomes" id="UP000215902"/>
    </source>
</evidence>
<dbReference type="PANTHER" id="PTHR10625:SF5">
    <property type="entry name" value="HISTONE DEACETYLASE"/>
    <property type="match status" value="1"/>
</dbReference>
<dbReference type="GO" id="GO:0040029">
    <property type="term" value="P:epigenetic regulation of gene expression"/>
    <property type="evidence" value="ECO:0007669"/>
    <property type="project" value="TreeGrafter"/>
</dbReference>
<dbReference type="GO" id="GO:0141221">
    <property type="term" value="F:histone deacetylase activity, hydrolytic mechanism"/>
    <property type="evidence" value="ECO:0007669"/>
    <property type="project" value="UniProtKB-EC"/>
</dbReference>
<keyword evidence="13" id="KW-1185">Reference proteome</keyword>
<organism evidence="12 13">
    <name type="scientific">Macrostomum lignano</name>
    <dbReference type="NCBI Taxonomy" id="282301"/>
    <lineage>
        <taxon>Eukaryota</taxon>
        <taxon>Metazoa</taxon>
        <taxon>Spiralia</taxon>
        <taxon>Lophotrochozoa</taxon>
        <taxon>Platyhelminthes</taxon>
        <taxon>Rhabditophora</taxon>
        <taxon>Macrostomorpha</taxon>
        <taxon>Macrostomida</taxon>
        <taxon>Macrostomidae</taxon>
        <taxon>Macrostomum</taxon>
    </lineage>
</organism>
<feature type="compositionally biased region" description="Acidic residues" evidence="10">
    <location>
        <begin position="477"/>
        <end position="486"/>
    </location>
</feature>
<dbReference type="Pfam" id="PF00850">
    <property type="entry name" value="Hist_deacetyl"/>
    <property type="match status" value="1"/>
</dbReference>
<feature type="compositionally biased region" description="Basic and acidic residues" evidence="10">
    <location>
        <begin position="152"/>
        <end position="162"/>
    </location>
</feature>
<feature type="compositionally biased region" description="Low complexity" evidence="10">
    <location>
        <begin position="63"/>
        <end position="78"/>
    </location>
</feature>
<feature type="compositionally biased region" description="Basic residues" evidence="10">
    <location>
        <begin position="179"/>
        <end position="211"/>
    </location>
</feature>
<evidence type="ECO:0000256" key="3">
    <source>
        <dbReference type="ARBA" id="ARBA00012111"/>
    </source>
</evidence>
<feature type="compositionally biased region" description="Polar residues" evidence="10">
    <location>
        <begin position="113"/>
        <end position="141"/>
    </location>
</feature>
<dbReference type="AlphaFoldDB" id="A0A267F0H8"/>
<feature type="domain" description="Histone deacetylase" evidence="11">
    <location>
        <begin position="528"/>
        <end position="840"/>
    </location>
</feature>
<dbReference type="EC" id="3.5.1.98" evidence="3"/>
<comment type="subcellular location">
    <subcellularLocation>
        <location evidence="1">Nucleus</location>
    </subcellularLocation>
</comment>
<keyword evidence="7" id="KW-0805">Transcription regulation</keyword>
<dbReference type="SUPFAM" id="SSF52768">
    <property type="entry name" value="Arginase/deacetylase"/>
    <property type="match status" value="1"/>
</dbReference>
<evidence type="ECO:0000259" key="11">
    <source>
        <dbReference type="Pfam" id="PF00850"/>
    </source>
</evidence>